<dbReference type="STRING" id="100787.A0A0G4L6V2"/>
<comment type="similarity">
    <text evidence="1 2">Belongs to the peptidase M67A family. CSN6 subfamily.</text>
</comment>
<dbReference type="InterPro" id="IPR037518">
    <property type="entry name" value="MPN"/>
</dbReference>
<dbReference type="Proteomes" id="UP000044602">
    <property type="component" value="Unassembled WGS sequence"/>
</dbReference>
<keyword evidence="2" id="KW-0963">Cytoplasm</keyword>
<keyword evidence="2" id="KW-0539">Nucleus</keyword>
<dbReference type="AlphaFoldDB" id="A0A0G4L6V2"/>
<dbReference type="GO" id="GO:0008180">
    <property type="term" value="C:COP9 signalosome"/>
    <property type="evidence" value="ECO:0007669"/>
    <property type="project" value="UniProtKB-UniRule"/>
</dbReference>
<evidence type="ECO:0000256" key="1">
    <source>
        <dbReference type="ARBA" id="ARBA00010893"/>
    </source>
</evidence>
<dbReference type="CDD" id="cd08063">
    <property type="entry name" value="MPN_CSN6"/>
    <property type="match status" value="1"/>
</dbReference>
<feature type="region of interest" description="Disordered" evidence="3">
    <location>
        <begin position="220"/>
        <end position="248"/>
    </location>
</feature>
<keyword evidence="6" id="KW-1185">Reference proteome</keyword>
<organism evidence="5 6">
    <name type="scientific">Verticillium longisporum</name>
    <name type="common">Verticillium dahliae var. longisporum</name>
    <dbReference type="NCBI Taxonomy" id="100787"/>
    <lineage>
        <taxon>Eukaryota</taxon>
        <taxon>Fungi</taxon>
        <taxon>Dikarya</taxon>
        <taxon>Ascomycota</taxon>
        <taxon>Pezizomycotina</taxon>
        <taxon>Sordariomycetes</taxon>
        <taxon>Hypocreomycetidae</taxon>
        <taxon>Glomerellales</taxon>
        <taxon>Plectosphaerellaceae</taxon>
        <taxon>Verticillium</taxon>
    </lineage>
</organism>
<sequence length="413" mass="45603">MSSNAGLKSVNPLISNQSSELQAVLHPLVLLSISDYITRHTLREHEWPIIGGLMGQHNGREVTIEHAFDCHVAPSPDTPYKYGLDLPRVLGRIEQMRAVHKDRNLDFVGWYTLLPKTGPTQELTHIHTTILNHINESAILLGFHPKEVLDHSVGGKLPLTVYESNYEVDDAAKAADTEGDKTMEDGQSTLKLRFRELGYTVETGEAEMISMDFVARGSGTATAVEPPKEKQKGKDANTAGGKGKQKADSLLPVEDDAALTPEEEEMIAALTAKANATKMLLSRIHLIMTYLERLPAAYISGKEMSAQPAGDHETMPSNTILRQIHALVGRLDLVEPSDVEAFRREVVCEQNDVHLVSLLNDVMLSVQEVRSMGRKFDVVDSAKARDQRNRTPWEMPTGRPSPYGIQGAGDIMF</sequence>
<comment type="function">
    <text evidence="2">Component of the COP9 signalosome complex (CSN), a complex involved in various cellular and developmental processes.</text>
</comment>
<proteinExistence type="inferred from homology"/>
<dbReference type="EMBL" id="CVQH01008890">
    <property type="protein sequence ID" value="CRK17709.1"/>
    <property type="molecule type" value="Genomic_DNA"/>
</dbReference>
<gene>
    <name evidence="5" type="ORF">BN1708_002991</name>
</gene>
<dbReference type="GO" id="GO:0008237">
    <property type="term" value="F:metallopeptidase activity"/>
    <property type="evidence" value="ECO:0007669"/>
    <property type="project" value="InterPro"/>
</dbReference>
<evidence type="ECO:0000313" key="5">
    <source>
        <dbReference type="EMBL" id="CRK17709.1"/>
    </source>
</evidence>
<dbReference type="InterPro" id="IPR033859">
    <property type="entry name" value="MPN_CSN6"/>
</dbReference>
<comment type="subcellular location">
    <subcellularLocation>
        <location evidence="2">Cytoplasm</location>
    </subcellularLocation>
    <subcellularLocation>
        <location evidence="2">Nucleus</location>
    </subcellularLocation>
</comment>
<evidence type="ECO:0000259" key="4">
    <source>
        <dbReference type="PROSITE" id="PS50249"/>
    </source>
</evidence>
<reference evidence="5 6" key="1">
    <citation type="submission" date="2015-05" db="EMBL/GenBank/DDBJ databases">
        <authorList>
            <person name="Wang D.B."/>
            <person name="Wang M."/>
        </authorList>
    </citation>
    <scope>NUCLEOTIDE SEQUENCE [LARGE SCALE GENOMIC DNA]</scope>
    <source>
        <strain evidence="5">VL1</strain>
    </source>
</reference>
<feature type="compositionally biased region" description="Basic and acidic residues" evidence="3">
    <location>
        <begin position="226"/>
        <end position="235"/>
    </location>
</feature>
<dbReference type="Pfam" id="PF13012">
    <property type="entry name" value="MitMem_reg"/>
    <property type="match status" value="1"/>
</dbReference>
<name>A0A0G4L6V2_VERLO</name>
<dbReference type="Gene3D" id="3.40.140.10">
    <property type="entry name" value="Cytidine Deaminase, domain 2"/>
    <property type="match status" value="1"/>
</dbReference>
<dbReference type="PROSITE" id="PS50249">
    <property type="entry name" value="MPN"/>
    <property type="match status" value="1"/>
</dbReference>
<evidence type="ECO:0000256" key="2">
    <source>
        <dbReference type="RuleBase" id="RU367006"/>
    </source>
</evidence>
<dbReference type="InterPro" id="IPR000555">
    <property type="entry name" value="JAMM/MPN+_dom"/>
</dbReference>
<evidence type="ECO:0000313" key="6">
    <source>
        <dbReference type="Proteomes" id="UP000044602"/>
    </source>
</evidence>
<keyword evidence="2" id="KW-0736">Signalosome</keyword>
<feature type="domain" description="MPN" evidence="4">
    <location>
        <begin position="23"/>
        <end position="168"/>
    </location>
</feature>
<dbReference type="InterPro" id="IPR024969">
    <property type="entry name" value="EIF3F/CSN6-like_C"/>
</dbReference>
<evidence type="ECO:0000256" key="3">
    <source>
        <dbReference type="SAM" id="MobiDB-lite"/>
    </source>
</evidence>
<protein>
    <recommendedName>
        <fullName evidence="2">COP9 signalosome complex subunit 6</fullName>
    </recommendedName>
</protein>
<dbReference type="PANTHER" id="PTHR10540">
    <property type="entry name" value="EUKARYOTIC TRANSLATION INITIATION FACTOR 3 SUBUNIT F-RELATED"/>
    <property type="match status" value="1"/>
</dbReference>
<dbReference type="GO" id="GO:0000338">
    <property type="term" value="P:protein deneddylation"/>
    <property type="evidence" value="ECO:0007669"/>
    <property type="project" value="InterPro"/>
</dbReference>
<dbReference type="PANTHER" id="PTHR10540:SF8">
    <property type="entry name" value="COP9 SIGNALOSOME COMPLEX SUBUNIT 6"/>
    <property type="match status" value="1"/>
</dbReference>
<dbReference type="Pfam" id="PF01398">
    <property type="entry name" value="JAB"/>
    <property type="match status" value="1"/>
</dbReference>
<dbReference type="GO" id="GO:0005737">
    <property type="term" value="C:cytoplasm"/>
    <property type="evidence" value="ECO:0007669"/>
    <property type="project" value="UniProtKB-SubCell"/>
</dbReference>
<accession>A0A0G4L6V2</accession>